<dbReference type="PANTHER" id="PTHR46390:SF1">
    <property type="entry name" value="MANNOSE-1-PHOSPHATE GUANYLYLTRANSFERASE"/>
    <property type="match status" value="1"/>
</dbReference>
<accession>A0ABW1L2G0</accession>
<dbReference type="InterPro" id="IPR051161">
    <property type="entry name" value="Mannose-6P_isomerase_type2"/>
</dbReference>
<keyword evidence="4" id="KW-0413">Isomerase</keyword>
<dbReference type="EC" id="5.3.1.8" evidence="4"/>
<evidence type="ECO:0000313" key="5">
    <source>
        <dbReference type="Proteomes" id="UP001596116"/>
    </source>
</evidence>
<keyword evidence="4" id="KW-0808">Transferase</keyword>
<feature type="domain" description="Nucleotidyl transferase" evidence="2">
    <location>
        <begin position="5"/>
        <end position="278"/>
    </location>
</feature>
<dbReference type="Proteomes" id="UP001596116">
    <property type="component" value="Unassembled WGS sequence"/>
</dbReference>
<dbReference type="InterPro" id="IPR054566">
    <property type="entry name" value="ManC/GMP-like_b-helix"/>
</dbReference>
<dbReference type="GO" id="GO:0004475">
    <property type="term" value="F:mannose-1-phosphate guanylyltransferase (GTP) activity"/>
    <property type="evidence" value="ECO:0007669"/>
    <property type="project" value="UniProtKB-EC"/>
</dbReference>
<dbReference type="InterPro" id="IPR005835">
    <property type="entry name" value="NTP_transferase_dom"/>
</dbReference>
<dbReference type="GO" id="GO:0004476">
    <property type="term" value="F:mannose-6-phosphate isomerase activity"/>
    <property type="evidence" value="ECO:0007669"/>
    <property type="project" value="UniProtKB-EC"/>
</dbReference>
<dbReference type="InterPro" id="IPR049577">
    <property type="entry name" value="GMPP_N"/>
</dbReference>
<dbReference type="EC" id="2.7.7.13" evidence="4"/>
<dbReference type="Pfam" id="PF00483">
    <property type="entry name" value="NTP_transferase"/>
    <property type="match status" value="1"/>
</dbReference>
<keyword evidence="5" id="KW-1185">Reference proteome</keyword>
<evidence type="ECO:0000259" key="2">
    <source>
        <dbReference type="Pfam" id="PF00483"/>
    </source>
</evidence>
<reference evidence="4 5" key="1">
    <citation type="submission" date="2024-09" db="EMBL/GenBank/DDBJ databases">
        <authorList>
            <person name="Zhang Z.-H."/>
        </authorList>
    </citation>
    <scope>NUCLEOTIDE SEQUENCE [LARGE SCALE GENOMIC DNA]</scope>
    <source>
        <strain evidence="4 5">HHTR114</strain>
    </source>
</reference>
<comment type="similarity">
    <text evidence="1">Belongs to the mannose-6-phosphate isomerase type 2 family.</text>
</comment>
<dbReference type="PANTHER" id="PTHR46390">
    <property type="entry name" value="MANNOSE-1-PHOSPHATE GUANYLYLTRANSFERASE"/>
    <property type="match status" value="1"/>
</dbReference>
<feature type="domain" description="MannoseP isomerase/GMP-like beta-helix" evidence="3">
    <location>
        <begin position="289"/>
        <end position="341"/>
    </location>
</feature>
<name>A0ABW1L2G0_9PROT</name>
<dbReference type="RefSeq" id="WP_379880838.1">
    <property type="nucleotide sequence ID" value="NZ_JBHPON010000003.1"/>
</dbReference>
<dbReference type="SUPFAM" id="SSF159283">
    <property type="entry name" value="Guanosine diphospho-D-mannose pyrophosphorylase/mannose-6-phosphate isomerase linker domain"/>
    <property type="match status" value="1"/>
</dbReference>
<dbReference type="Gene3D" id="3.90.550.10">
    <property type="entry name" value="Spore Coat Polysaccharide Biosynthesis Protein SpsA, Chain A"/>
    <property type="match status" value="1"/>
</dbReference>
<evidence type="ECO:0000256" key="1">
    <source>
        <dbReference type="RuleBase" id="RU004190"/>
    </source>
</evidence>
<dbReference type="InterPro" id="IPR029044">
    <property type="entry name" value="Nucleotide-diphossugar_trans"/>
</dbReference>
<keyword evidence="4" id="KW-0548">Nucleotidyltransferase</keyword>
<organism evidence="4 5">
    <name type="scientific">Hyphococcus aureus</name>
    <dbReference type="NCBI Taxonomy" id="2666033"/>
    <lineage>
        <taxon>Bacteria</taxon>
        <taxon>Pseudomonadati</taxon>
        <taxon>Pseudomonadota</taxon>
        <taxon>Alphaproteobacteria</taxon>
        <taxon>Parvularculales</taxon>
        <taxon>Parvularculaceae</taxon>
        <taxon>Hyphococcus</taxon>
    </lineage>
</organism>
<evidence type="ECO:0000313" key="4">
    <source>
        <dbReference type="EMBL" id="MFC6037766.1"/>
    </source>
</evidence>
<sequence>MKIQPVIMSGGSGTRLWPLSRKARPKQFLNLVSDRSLFQETVLRLHDDGGNFAPPLVICGRGHAELVANQLEAIGVKAADIILEPFPRNTAAVAAVAAAWVCENNEDALALIAPADHHVEDAAGFRSVALNGASAAENGSIVTFGIKPTYAHTGYGYIQSAEEISGGVYRVASFREKPDAKTAGDYLAKGGYYWNAGIFLYHPKAMLDAFAAHAPDIAKGAEQALAASKNENGARLLDETLFSETPSDSIDYAIMEKTDKAAVVAPVDVGWTDIGSWSEATTDPESAGHMAVDSTNVTLRSDGPVIGAIGVDNLIIVATGDAVLVARKDKAQEVRAIVDELKRRGREDLL</sequence>
<proteinExistence type="inferred from homology"/>
<evidence type="ECO:0000259" key="3">
    <source>
        <dbReference type="Pfam" id="PF22640"/>
    </source>
</evidence>
<dbReference type="EMBL" id="JBHPON010000003">
    <property type="protein sequence ID" value="MFC6037766.1"/>
    <property type="molecule type" value="Genomic_DNA"/>
</dbReference>
<protein>
    <submittedName>
        <fullName evidence="4">Mannose-1-phosphate guanylyltransferase/mannose-6-phosphate isomerase</fullName>
        <ecNumber evidence="4">2.7.7.13</ecNumber>
        <ecNumber evidence="4">5.3.1.8</ecNumber>
    </submittedName>
</protein>
<gene>
    <name evidence="4" type="ORF">ACFMB1_19595</name>
</gene>
<dbReference type="SUPFAM" id="SSF53448">
    <property type="entry name" value="Nucleotide-diphospho-sugar transferases"/>
    <property type="match status" value="1"/>
</dbReference>
<dbReference type="CDD" id="cd02509">
    <property type="entry name" value="GDP-M1P_Guanylyltransferase"/>
    <property type="match status" value="1"/>
</dbReference>
<comment type="caution">
    <text evidence="4">The sequence shown here is derived from an EMBL/GenBank/DDBJ whole genome shotgun (WGS) entry which is preliminary data.</text>
</comment>
<dbReference type="NCBIfam" id="TIGR01479">
    <property type="entry name" value="GMP_PMI"/>
    <property type="match status" value="1"/>
</dbReference>
<dbReference type="InterPro" id="IPR006375">
    <property type="entry name" value="Man1P_GuaTrfase/Man6P_Isoase"/>
</dbReference>
<dbReference type="Pfam" id="PF22640">
    <property type="entry name" value="ManC_GMP_beta-helix"/>
    <property type="match status" value="1"/>
</dbReference>